<evidence type="ECO:0000313" key="1">
    <source>
        <dbReference type="EMBL" id="CAF0902988.1"/>
    </source>
</evidence>
<accession>A0A813ZQP0</accession>
<comment type="caution">
    <text evidence="1">The sequence shown here is derived from an EMBL/GenBank/DDBJ whole genome shotgun (WGS) entry which is preliminary data.</text>
</comment>
<dbReference type="Proteomes" id="UP000663879">
    <property type="component" value="Unassembled WGS sequence"/>
</dbReference>
<name>A0A813ZQP0_9BILA</name>
<keyword evidence="2" id="KW-1185">Reference proteome</keyword>
<protein>
    <submittedName>
        <fullName evidence="1">Uncharacterized protein</fullName>
    </submittedName>
</protein>
<organism evidence="1 2">
    <name type="scientific">Brachionus calyciflorus</name>
    <dbReference type="NCBI Taxonomy" id="104777"/>
    <lineage>
        <taxon>Eukaryota</taxon>
        <taxon>Metazoa</taxon>
        <taxon>Spiralia</taxon>
        <taxon>Gnathifera</taxon>
        <taxon>Rotifera</taxon>
        <taxon>Eurotatoria</taxon>
        <taxon>Monogononta</taxon>
        <taxon>Pseudotrocha</taxon>
        <taxon>Ploima</taxon>
        <taxon>Brachionidae</taxon>
        <taxon>Brachionus</taxon>
    </lineage>
</organism>
<gene>
    <name evidence="1" type="ORF">OXX778_LOCUS11496</name>
</gene>
<dbReference type="EMBL" id="CAJNOC010001955">
    <property type="protein sequence ID" value="CAF0902988.1"/>
    <property type="molecule type" value="Genomic_DNA"/>
</dbReference>
<sequence>MGRSVKRKFQGGKSIKTEKNDGELFCEELCDHMNIPKQEIEDNSFDFGMVNYITNKSNYECTTNVELRDALTQASNLGT</sequence>
<proteinExistence type="predicted"/>
<reference evidence="1" key="1">
    <citation type="submission" date="2021-02" db="EMBL/GenBank/DDBJ databases">
        <authorList>
            <person name="Nowell W R."/>
        </authorList>
    </citation>
    <scope>NUCLEOTIDE SEQUENCE</scope>
    <source>
        <strain evidence="1">Ploen Becks lab</strain>
    </source>
</reference>
<evidence type="ECO:0000313" key="2">
    <source>
        <dbReference type="Proteomes" id="UP000663879"/>
    </source>
</evidence>
<dbReference type="AlphaFoldDB" id="A0A813ZQP0"/>
<dbReference type="OrthoDB" id="10190119at2759"/>